<proteinExistence type="predicted"/>
<sequence length="254" mass="27739">MIIPADTKGERSASNLPPDVPPKATGSPPPYTPSDAASSSSTRPFVPPDSVKPSNFMSISRTHDSCRGTYIIDPSLEIPSEYLPPLPEGESNDTRSNFYSRSVHGTVAADLYLLHKFIAQPRKKVLLTTSSTHGSVSTCIRRGDTAPSFDLKSNSKNGNVTVKIPRSYRGPVTGTTIHGRIWMSEGVSAQAVVFSEVQGVKRLFIGDMSTRNDKTDDNMMLETQHGSIRVYYEDEDSTPFVVKSVKGFWGRILG</sequence>
<organism evidence="3 4">
    <name type="scientific">Lentinula aciculospora</name>
    <dbReference type="NCBI Taxonomy" id="153920"/>
    <lineage>
        <taxon>Eukaryota</taxon>
        <taxon>Fungi</taxon>
        <taxon>Dikarya</taxon>
        <taxon>Basidiomycota</taxon>
        <taxon>Agaricomycotina</taxon>
        <taxon>Agaricomycetes</taxon>
        <taxon>Agaricomycetidae</taxon>
        <taxon>Agaricales</taxon>
        <taxon>Marasmiineae</taxon>
        <taxon>Omphalotaceae</taxon>
        <taxon>Lentinula</taxon>
    </lineage>
</organism>
<evidence type="ECO:0000313" key="3">
    <source>
        <dbReference type="EMBL" id="KAJ4473821.1"/>
    </source>
</evidence>
<dbReference type="OrthoDB" id="5289249at2759"/>
<gene>
    <name evidence="3" type="ORF">J3R30DRAFT_3511789</name>
</gene>
<keyword evidence="4" id="KW-1185">Reference proteome</keyword>
<feature type="region of interest" description="Disordered" evidence="1">
    <location>
        <begin position="1"/>
        <end position="59"/>
    </location>
</feature>
<evidence type="ECO:0000256" key="1">
    <source>
        <dbReference type="SAM" id="MobiDB-lite"/>
    </source>
</evidence>
<name>A0A9W9DKV9_9AGAR</name>
<dbReference type="Proteomes" id="UP001150266">
    <property type="component" value="Unassembled WGS sequence"/>
</dbReference>
<accession>A0A9W9DKV9</accession>
<protein>
    <recommendedName>
        <fullName evidence="2">DUF7330 domain-containing protein</fullName>
    </recommendedName>
</protein>
<reference evidence="3" key="1">
    <citation type="submission" date="2022-08" db="EMBL/GenBank/DDBJ databases">
        <title>A Global Phylogenomic Analysis of the Shiitake Genus Lentinula.</title>
        <authorList>
            <consortium name="DOE Joint Genome Institute"/>
            <person name="Sierra-Patev S."/>
            <person name="Min B."/>
            <person name="Naranjo-Ortiz M."/>
            <person name="Looney B."/>
            <person name="Konkel Z."/>
            <person name="Slot J.C."/>
            <person name="Sakamoto Y."/>
            <person name="Steenwyk J.L."/>
            <person name="Rokas A."/>
            <person name="Carro J."/>
            <person name="Camarero S."/>
            <person name="Ferreira P."/>
            <person name="Molpeceres G."/>
            <person name="Ruiz-Duenas F.J."/>
            <person name="Serrano A."/>
            <person name="Henrissat B."/>
            <person name="Drula E."/>
            <person name="Hughes K.W."/>
            <person name="Mata J.L."/>
            <person name="Ishikawa N.K."/>
            <person name="Vargas-Isla R."/>
            <person name="Ushijima S."/>
            <person name="Smith C.A."/>
            <person name="Ahrendt S."/>
            <person name="Andreopoulos W."/>
            <person name="He G."/>
            <person name="Labutti K."/>
            <person name="Lipzen A."/>
            <person name="Ng V."/>
            <person name="Riley R."/>
            <person name="Sandor L."/>
            <person name="Barry K."/>
            <person name="Martinez A.T."/>
            <person name="Xiao Y."/>
            <person name="Gibbons J.G."/>
            <person name="Terashima K."/>
            <person name="Grigoriev I.V."/>
            <person name="Hibbett D.S."/>
        </authorList>
    </citation>
    <scope>NUCLEOTIDE SEQUENCE</scope>
    <source>
        <strain evidence="3">JLM2183</strain>
    </source>
</reference>
<feature type="domain" description="DUF7330" evidence="2">
    <location>
        <begin position="55"/>
        <end position="235"/>
    </location>
</feature>
<dbReference type="InterPro" id="IPR055754">
    <property type="entry name" value="DUF7330"/>
</dbReference>
<comment type="caution">
    <text evidence="3">The sequence shown here is derived from an EMBL/GenBank/DDBJ whole genome shotgun (WGS) entry which is preliminary data.</text>
</comment>
<evidence type="ECO:0000313" key="4">
    <source>
        <dbReference type="Proteomes" id="UP001150266"/>
    </source>
</evidence>
<dbReference type="EMBL" id="JAOTPV010000017">
    <property type="protein sequence ID" value="KAJ4473821.1"/>
    <property type="molecule type" value="Genomic_DNA"/>
</dbReference>
<dbReference type="AlphaFoldDB" id="A0A9W9DKV9"/>
<evidence type="ECO:0000259" key="2">
    <source>
        <dbReference type="Pfam" id="PF24016"/>
    </source>
</evidence>
<dbReference type="Pfam" id="PF24016">
    <property type="entry name" value="DUF7330"/>
    <property type="match status" value="1"/>
</dbReference>